<organism evidence="3 4">
    <name type="scientific">Candidatus Desulfatibia profunda</name>
    <dbReference type="NCBI Taxonomy" id="2841695"/>
    <lineage>
        <taxon>Bacteria</taxon>
        <taxon>Pseudomonadati</taxon>
        <taxon>Thermodesulfobacteriota</taxon>
        <taxon>Desulfobacteria</taxon>
        <taxon>Desulfobacterales</taxon>
        <taxon>Desulfobacterales incertae sedis</taxon>
        <taxon>Candidatus Desulfatibia</taxon>
    </lineage>
</organism>
<dbReference type="Pfam" id="PF02604">
    <property type="entry name" value="PhdYeFM_antitox"/>
    <property type="match status" value="1"/>
</dbReference>
<comment type="similarity">
    <text evidence="1 2">Belongs to the phD/YefM antitoxin family.</text>
</comment>
<sequence>MKTMAISEFKAHALKVLNEVAKSQESIVITKRGKPLAQVVPYRTSVITPTPGKLSDAFVFEKDIITPLGEGLWEACQ</sequence>
<evidence type="ECO:0000256" key="1">
    <source>
        <dbReference type="ARBA" id="ARBA00009981"/>
    </source>
</evidence>
<protein>
    <recommendedName>
        <fullName evidence="2">Antitoxin</fullName>
    </recommendedName>
</protein>
<evidence type="ECO:0000313" key="4">
    <source>
        <dbReference type="Proteomes" id="UP000603434"/>
    </source>
</evidence>
<dbReference type="Gene3D" id="3.40.1620.10">
    <property type="entry name" value="YefM-like domain"/>
    <property type="match status" value="1"/>
</dbReference>
<dbReference type="Proteomes" id="UP000603434">
    <property type="component" value="Unassembled WGS sequence"/>
</dbReference>
<dbReference type="EMBL" id="JACNJH010000182">
    <property type="protein sequence ID" value="MBC8362324.1"/>
    <property type="molecule type" value="Genomic_DNA"/>
</dbReference>
<gene>
    <name evidence="3" type="ORF">H8E23_13105</name>
</gene>
<dbReference type="InterPro" id="IPR036165">
    <property type="entry name" value="YefM-like_sf"/>
</dbReference>
<accession>A0A8J6NPF5</accession>
<dbReference type="NCBIfam" id="TIGR01552">
    <property type="entry name" value="phd_fam"/>
    <property type="match status" value="1"/>
</dbReference>
<reference evidence="3 4" key="1">
    <citation type="submission" date="2020-08" db="EMBL/GenBank/DDBJ databases">
        <title>Bridging the membrane lipid divide: bacteria of the FCB group superphylum have the potential to synthesize archaeal ether lipids.</title>
        <authorList>
            <person name="Villanueva L."/>
            <person name="Von Meijenfeldt F.A.B."/>
            <person name="Westbye A.B."/>
            <person name="Yadav S."/>
            <person name="Hopmans E.C."/>
            <person name="Dutilh B.E."/>
            <person name="Sinninghe Damste J.S."/>
        </authorList>
    </citation>
    <scope>NUCLEOTIDE SEQUENCE [LARGE SCALE GENOMIC DNA]</scope>
    <source>
        <strain evidence="3">NIOZ-UU30</strain>
    </source>
</reference>
<proteinExistence type="inferred from homology"/>
<name>A0A8J6NPF5_9BACT</name>
<comment type="caution">
    <text evidence="3">The sequence shown here is derived from an EMBL/GenBank/DDBJ whole genome shotgun (WGS) entry which is preliminary data.</text>
</comment>
<dbReference type="InterPro" id="IPR006442">
    <property type="entry name" value="Antitoxin_Phd/YefM"/>
</dbReference>
<evidence type="ECO:0000313" key="3">
    <source>
        <dbReference type="EMBL" id="MBC8362324.1"/>
    </source>
</evidence>
<comment type="function">
    <text evidence="2">Antitoxin component of a type II toxin-antitoxin (TA) system.</text>
</comment>
<evidence type="ECO:0000256" key="2">
    <source>
        <dbReference type="RuleBase" id="RU362080"/>
    </source>
</evidence>
<dbReference type="AlphaFoldDB" id="A0A8J6NPF5"/>
<dbReference type="SUPFAM" id="SSF143120">
    <property type="entry name" value="YefM-like"/>
    <property type="match status" value="1"/>
</dbReference>